<organism evidence="6 7">
    <name type="scientific">Janibacter limosus</name>
    <dbReference type="NCBI Taxonomy" id="53458"/>
    <lineage>
        <taxon>Bacteria</taxon>
        <taxon>Bacillati</taxon>
        <taxon>Actinomycetota</taxon>
        <taxon>Actinomycetes</taxon>
        <taxon>Micrococcales</taxon>
        <taxon>Intrasporangiaceae</taxon>
        <taxon>Janibacter</taxon>
    </lineage>
</organism>
<dbReference type="InterPro" id="IPR000330">
    <property type="entry name" value="SNF2_N"/>
</dbReference>
<dbReference type="EMBL" id="CP036164">
    <property type="protein sequence ID" value="QBF47676.1"/>
    <property type="molecule type" value="Genomic_DNA"/>
</dbReference>
<keyword evidence="2" id="KW-0862">Zinc</keyword>
<dbReference type="AlphaFoldDB" id="A0A4P6MX49"/>
<dbReference type="PANTHER" id="PTHR10799">
    <property type="entry name" value="SNF2/RAD54 HELICASE FAMILY"/>
    <property type="match status" value="1"/>
</dbReference>
<evidence type="ECO:0000259" key="4">
    <source>
        <dbReference type="PROSITE" id="PS51192"/>
    </source>
</evidence>
<evidence type="ECO:0000256" key="1">
    <source>
        <dbReference type="ARBA" id="ARBA00022801"/>
    </source>
</evidence>
<dbReference type="InterPro" id="IPR038718">
    <property type="entry name" value="SNF2-like_sf"/>
</dbReference>
<dbReference type="SMART" id="SM00490">
    <property type="entry name" value="HELICc"/>
    <property type="match status" value="1"/>
</dbReference>
<gene>
    <name evidence="6" type="ORF">EXU32_16355</name>
</gene>
<dbReference type="GO" id="GO:0004386">
    <property type="term" value="F:helicase activity"/>
    <property type="evidence" value="ECO:0007669"/>
    <property type="project" value="UniProtKB-KW"/>
</dbReference>
<dbReference type="Gene3D" id="3.40.50.300">
    <property type="entry name" value="P-loop containing nucleotide triphosphate hydrolases"/>
    <property type="match status" value="1"/>
</dbReference>
<dbReference type="InterPro" id="IPR014001">
    <property type="entry name" value="Helicase_ATP-bd"/>
</dbReference>
<proteinExistence type="predicted"/>
<dbReference type="Pfam" id="PF00176">
    <property type="entry name" value="SNF2-rel_dom"/>
    <property type="match status" value="1"/>
</dbReference>
<evidence type="ECO:0000259" key="5">
    <source>
        <dbReference type="PROSITE" id="PS51194"/>
    </source>
</evidence>
<dbReference type="SUPFAM" id="SSF52540">
    <property type="entry name" value="P-loop containing nucleoside triphosphate hydrolases"/>
    <property type="match status" value="2"/>
</dbReference>
<dbReference type="InterPro" id="IPR001650">
    <property type="entry name" value="Helicase_C-like"/>
</dbReference>
<keyword evidence="7" id="KW-1185">Reference proteome</keyword>
<dbReference type="PROSITE" id="PS51194">
    <property type="entry name" value="HELICASE_CTER"/>
    <property type="match status" value="1"/>
</dbReference>
<dbReference type="PROSITE" id="PS50966">
    <property type="entry name" value="ZF_SWIM"/>
    <property type="match status" value="1"/>
</dbReference>
<keyword evidence="6" id="KW-0067">ATP-binding</keyword>
<dbReference type="InterPro" id="IPR007527">
    <property type="entry name" value="Znf_SWIM"/>
</dbReference>
<feature type="domain" description="Helicase ATP-binding" evidence="4">
    <location>
        <begin position="648"/>
        <end position="811"/>
    </location>
</feature>
<name>A0A4P6MX49_9MICO</name>
<dbReference type="KEGG" id="jli:EXU32_16355"/>
<dbReference type="SMART" id="SM00487">
    <property type="entry name" value="DEXDc"/>
    <property type="match status" value="1"/>
</dbReference>
<dbReference type="InterPro" id="IPR027417">
    <property type="entry name" value="P-loop_NTPase"/>
</dbReference>
<keyword evidence="2" id="KW-0863">Zinc-finger</keyword>
<dbReference type="OrthoDB" id="9760715at2"/>
<dbReference type="InterPro" id="IPR049730">
    <property type="entry name" value="SNF2/RAD54-like_C"/>
</dbReference>
<keyword evidence="6" id="KW-0547">Nucleotide-binding</keyword>
<dbReference type="GO" id="GO:0008270">
    <property type="term" value="F:zinc ion binding"/>
    <property type="evidence" value="ECO:0007669"/>
    <property type="project" value="UniProtKB-KW"/>
</dbReference>
<evidence type="ECO:0000259" key="3">
    <source>
        <dbReference type="PROSITE" id="PS50966"/>
    </source>
</evidence>
<dbReference type="GO" id="GO:0016787">
    <property type="term" value="F:hydrolase activity"/>
    <property type="evidence" value="ECO:0007669"/>
    <property type="project" value="UniProtKB-KW"/>
</dbReference>
<dbReference type="RefSeq" id="WP_130630853.1">
    <property type="nucleotide sequence ID" value="NZ_CP036164.1"/>
</dbReference>
<dbReference type="Proteomes" id="UP000290408">
    <property type="component" value="Chromosome"/>
</dbReference>
<sequence length="1100" mass="120394">MVWDLASATWVRALTDERLEEALDLGTFQRGVGYADEEMVTQIATLNRGRVVVAKVKGSGAQSYQTIISQHSDPKDDVLEWSARCSCPVATDCKHAVAVILTVRDALGGDQPATVAWEEALAPLAADPTPERLDQGVPLALIVESVIAPPDTWSRHGEPRIRLRPSQRTKAGGWAKNTAWNSVRTPMRSQSRGDALERHRAVLAALVQLHDRSTGGRRGYYLAEATTLHLDDFGPDVWPVLRRVRDAGVVLIGSEAGEPVLLDDTPVEAAVDLVRTGEGLLLQPLVEGVGADGSGPSADLRETQLIGRPRHGVAVTRGTTLALTPFVAPLDPEVADLVDRPRGLEIPEGDVDRFVTLYLPRLRERLTVISSDGSVDLPEAQPPRLHVRVQAAGHGIRLRLGFVYTTGSRSHVVDATAGGSAPRDTRGEQALLMGIEVLDDVPGATTRVQGSTRWRLQPAVTLHGPDAVHVLTDVVPRLDDDPRVVVELDDDLPTYEELVDEPQIAIGAGDSSGGSDWLDLHVSVTIGDVEIPFEPLFEALVRGDELMHLPTGEWFRLDHPVLTDLRALIAEARELAEPEAGHLRLSRYQADLWDELSDLGDIAVDREHAWRASVETLREIDTLPAPSVPTSLGATLRPYQLEGYHWLTTLWDAGLGGVLADDMGLGKTVQTLALLARAHEAGDLDRPVLVVAPTSVVGTWASEAAKFVPDLEVCTLGSTHKRRGSSVVEAVEGAQLVVTSYAVLRIDAEQFTEVEWRGVILDEAQFVKNDRSKIHQALRGLSAPFVLAVTGTPLENSLMDLWSLFALAAPGLYPRRDQFNDLYRKPIESGAQPELLDRLRRRIRPLMLRRTKEQVALDLPPKQVQVLPVDLTPTHRRVYDRHLQRERKRVLGLLEDPDGNRVAILASLTRLRQLSLDPGLVDEELLGQGASAKIDVLVQHLRELAIEGHRALVFSQFTGFLGLVRDRLDAEGITTSYLDGSTTNRPEVIDGFKQGEQTAFLISLKAGGVGLTLTEADYVFILDPWWNPAAEAQAIDRVHRIGQDRPVMVYRLVSTGTIEEKVLALQERKRDLFERVVDEGGALSGAITSTDIRALLDPGD</sequence>
<accession>A0A4P6MX49</accession>
<dbReference type="STRING" id="1216970.GCA_001570985_02476"/>
<keyword evidence="1" id="KW-0378">Hydrolase</keyword>
<evidence type="ECO:0000256" key="2">
    <source>
        <dbReference type="PROSITE-ProRule" id="PRU00325"/>
    </source>
</evidence>
<evidence type="ECO:0000313" key="6">
    <source>
        <dbReference type="EMBL" id="QBF47676.1"/>
    </source>
</evidence>
<dbReference type="Pfam" id="PF00271">
    <property type="entry name" value="Helicase_C"/>
    <property type="match status" value="1"/>
</dbReference>
<feature type="domain" description="SWIM-type" evidence="3">
    <location>
        <begin position="64"/>
        <end position="104"/>
    </location>
</feature>
<dbReference type="PROSITE" id="PS51192">
    <property type="entry name" value="HELICASE_ATP_BIND_1"/>
    <property type="match status" value="1"/>
</dbReference>
<dbReference type="CDD" id="cd18793">
    <property type="entry name" value="SF2_C_SNF"/>
    <property type="match status" value="1"/>
</dbReference>
<keyword evidence="6" id="KW-0347">Helicase</keyword>
<keyword evidence="2" id="KW-0479">Metal-binding</keyword>
<protein>
    <submittedName>
        <fullName evidence="6">Helicase SNF2</fullName>
    </submittedName>
</protein>
<dbReference type="GO" id="GO:0005524">
    <property type="term" value="F:ATP binding"/>
    <property type="evidence" value="ECO:0007669"/>
    <property type="project" value="InterPro"/>
</dbReference>
<evidence type="ECO:0000313" key="7">
    <source>
        <dbReference type="Proteomes" id="UP000290408"/>
    </source>
</evidence>
<feature type="domain" description="Helicase C-terminal" evidence="5">
    <location>
        <begin position="936"/>
        <end position="1096"/>
    </location>
</feature>
<reference evidence="6 7" key="1">
    <citation type="submission" date="2019-02" db="EMBL/GenBank/DDBJ databases">
        <title>Genomic data mining of an Antarctic deep-sea actinobacterium, Janibacterlimosus P3-3-X1.</title>
        <authorList>
            <person name="Liao L."/>
            <person name="Chen B."/>
        </authorList>
    </citation>
    <scope>NUCLEOTIDE SEQUENCE [LARGE SCALE GENOMIC DNA]</scope>
    <source>
        <strain evidence="6 7">P3-3-X1</strain>
    </source>
</reference>
<dbReference type="Gene3D" id="3.40.50.10810">
    <property type="entry name" value="Tandem AAA-ATPase domain"/>
    <property type="match status" value="1"/>
</dbReference>